<keyword evidence="3" id="KW-0645">Protease</keyword>
<dbReference type="InterPro" id="IPR002142">
    <property type="entry name" value="Peptidase_S49"/>
</dbReference>
<feature type="domain" description="Peptidase S49" evidence="7">
    <location>
        <begin position="367"/>
        <end position="518"/>
    </location>
</feature>
<dbReference type="InterPro" id="IPR029045">
    <property type="entry name" value="ClpP/crotonase-like_dom_sf"/>
</dbReference>
<evidence type="ECO:0000259" key="7">
    <source>
        <dbReference type="Pfam" id="PF01343"/>
    </source>
</evidence>
<name>A0ABS3Z0B9_9BACT</name>
<feature type="domain" description="Peptidase S49" evidence="7">
    <location>
        <begin position="121"/>
        <end position="270"/>
    </location>
</feature>
<dbReference type="InterPro" id="IPR047217">
    <property type="entry name" value="S49_SppA_67K_type_N"/>
</dbReference>
<reference evidence="8 9" key="1">
    <citation type="submission" date="2021-03" db="EMBL/GenBank/DDBJ databases">
        <title>Assistant Professor.</title>
        <authorList>
            <person name="Huq M.A."/>
        </authorList>
    </citation>
    <scope>NUCLEOTIDE SEQUENCE [LARGE SCALE GENOMIC DNA]</scope>
    <source>
        <strain evidence="8 9">MAH-29</strain>
    </source>
</reference>
<sequence length="585" mass="64811">MKSFFKIFLASLLAFFVLCLILFFIFVGVITGLTSSEKVTTGAKAVLVLDLGRNYPEIGVENPLSRFSDKEDGDVPSLYDVLRMIRHAKTDTAVKGIYIKCGSNANGMGASQEIRNALADFKTTGKFIYAYGDVITQGGYAVGNIADRIYCNPKGGVDWRGYAVQLAFLKGLLQKLEIEPQIFYAGKFKSATEPFRETQMTDANRLQLSVMLGDFYGRLLQQTAETRKLDTATLHQYANEYKIQYAADAVTYKLIDGLKYDDEVKNEIAAKLGGVKLDKINFITLQKYAKAVDFKRDGKEKIAVIYAQGDIIDGKGDRDMIGSITYRDLFRKARLDNNIKAIVVRINSGGGSALASENMWRELTLARKGGKPVVVSFGDVAASGAYYLSCNADSIFAQTNTITGSIGVFTMLPNLEKFFNNKLGVTFDGVKTAPQADMLVATKPLTPAQRTYLQNSVDSIYLTFKQRVAEGRKKEVSYIDSIGQGRVWSGSRALQLGLVDRLGGLDDAIACAARMAKISDYRLREYPETHNLLDMILGKYENDNTQSAIQKELGEDGMRTYQTMKRVKQMVGVTQARIPFDMSIQ</sequence>
<keyword evidence="5" id="KW-0720">Serine protease</keyword>
<evidence type="ECO:0000256" key="2">
    <source>
        <dbReference type="ARBA" id="ARBA00008683"/>
    </source>
</evidence>
<evidence type="ECO:0000256" key="5">
    <source>
        <dbReference type="ARBA" id="ARBA00022825"/>
    </source>
</evidence>
<evidence type="ECO:0000256" key="4">
    <source>
        <dbReference type="ARBA" id="ARBA00022801"/>
    </source>
</evidence>
<dbReference type="Gene3D" id="3.90.226.10">
    <property type="entry name" value="2-enoyl-CoA Hydratase, Chain A, domain 1"/>
    <property type="match status" value="3"/>
</dbReference>
<keyword evidence="9" id="KW-1185">Reference proteome</keyword>
<dbReference type="PANTHER" id="PTHR33209">
    <property type="entry name" value="PROTEASE 4"/>
    <property type="match status" value="1"/>
</dbReference>
<dbReference type="CDD" id="cd07023">
    <property type="entry name" value="S49_Sppa_N_C"/>
    <property type="match status" value="1"/>
</dbReference>
<dbReference type="PIRSF" id="PIRSF001217">
    <property type="entry name" value="Protease_4_SppA"/>
    <property type="match status" value="1"/>
</dbReference>
<organism evidence="8 9">
    <name type="scientific">Niastella soli</name>
    <dbReference type="NCBI Taxonomy" id="2821487"/>
    <lineage>
        <taxon>Bacteria</taxon>
        <taxon>Pseudomonadati</taxon>
        <taxon>Bacteroidota</taxon>
        <taxon>Chitinophagia</taxon>
        <taxon>Chitinophagales</taxon>
        <taxon>Chitinophagaceae</taxon>
        <taxon>Niastella</taxon>
    </lineage>
</organism>
<evidence type="ECO:0000256" key="3">
    <source>
        <dbReference type="ARBA" id="ARBA00022670"/>
    </source>
</evidence>
<comment type="caution">
    <text evidence="8">The sequence shown here is derived from an EMBL/GenBank/DDBJ whole genome shotgun (WGS) entry which is preliminary data.</text>
</comment>
<dbReference type="SUPFAM" id="SSF52096">
    <property type="entry name" value="ClpP/crotonase"/>
    <property type="match status" value="2"/>
</dbReference>
<dbReference type="NCBIfam" id="TIGR00706">
    <property type="entry name" value="SppA_dom"/>
    <property type="match status" value="1"/>
</dbReference>
<evidence type="ECO:0000313" key="8">
    <source>
        <dbReference type="EMBL" id="MBO9203616.1"/>
    </source>
</evidence>
<comment type="subcellular location">
    <subcellularLocation>
        <location evidence="1">Membrane</location>
    </subcellularLocation>
</comment>
<dbReference type="PANTHER" id="PTHR33209:SF1">
    <property type="entry name" value="PEPTIDASE S49 DOMAIN-CONTAINING PROTEIN"/>
    <property type="match status" value="1"/>
</dbReference>
<dbReference type="EMBL" id="JAGHKO010000010">
    <property type="protein sequence ID" value="MBO9203616.1"/>
    <property type="molecule type" value="Genomic_DNA"/>
</dbReference>
<evidence type="ECO:0000256" key="6">
    <source>
        <dbReference type="ARBA" id="ARBA00023136"/>
    </source>
</evidence>
<accession>A0ABS3Z0B9</accession>
<gene>
    <name evidence="8" type="primary">sppA</name>
    <name evidence="8" type="ORF">J7I42_25250</name>
</gene>
<proteinExistence type="inferred from homology"/>
<dbReference type="Gene3D" id="6.20.330.10">
    <property type="match status" value="1"/>
</dbReference>
<dbReference type="Proteomes" id="UP000677244">
    <property type="component" value="Unassembled WGS sequence"/>
</dbReference>
<dbReference type="InterPro" id="IPR004634">
    <property type="entry name" value="Pept_S49_pIV"/>
</dbReference>
<dbReference type="InterPro" id="IPR047272">
    <property type="entry name" value="S49_SppA_C"/>
</dbReference>
<evidence type="ECO:0000256" key="1">
    <source>
        <dbReference type="ARBA" id="ARBA00004370"/>
    </source>
</evidence>
<keyword evidence="6" id="KW-0472">Membrane</keyword>
<comment type="similarity">
    <text evidence="2">Belongs to the peptidase S49 family.</text>
</comment>
<dbReference type="Pfam" id="PF01343">
    <property type="entry name" value="Peptidase_S49"/>
    <property type="match status" value="2"/>
</dbReference>
<dbReference type="InterPro" id="IPR004635">
    <property type="entry name" value="Pept_S49_SppA"/>
</dbReference>
<dbReference type="RefSeq" id="WP_209141667.1">
    <property type="nucleotide sequence ID" value="NZ_JAGHKO010000010.1"/>
</dbReference>
<dbReference type="CDD" id="cd07018">
    <property type="entry name" value="S49_SppA_67K_type"/>
    <property type="match status" value="1"/>
</dbReference>
<evidence type="ECO:0000313" key="9">
    <source>
        <dbReference type="Proteomes" id="UP000677244"/>
    </source>
</evidence>
<protein>
    <submittedName>
        <fullName evidence="8">Signal peptide peptidase SppA</fullName>
    </submittedName>
</protein>
<keyword evidence="4" id="KW-0378">Hydrolase</keyword>
<dbReference type="NCBIfam" id="TIGR00705">
    <property type="entry name" value="SppA_67K"/>
    <property type="match status" value="1"/>
</dbReference>